<dbReference type="OrthoDB" id="6206554at2"/>
<keyword evidence="4 5" id="KW-0472">Membrane</keyword>
<dbReference type="SMART" id="SM00327">
    <property type="entry name" value="VWA"/>
    <property type="match status" value="1"/>
</dbReference>
<dbReference type="InterPro" id="IPR002035">
    <property type="entry name" value="VWF_A"/>
</dbReference>
<dbReference type="Proteomes" id="UP000249590">
    <property type="component" value="Unassembled WGS sequence"/>
</dbReference>
<dbReference type="SUPFAM" id="SSF53300">
    <property type="entry name" value="vWA-like"/>
    <property type="match status" value="1"/>
</dbReference>
<keyword evidence="1" id="KW-1003">Cell membrane</keyword>
<protein>
    <recommendedName>
        <fullName evidence="6">VWFA domain-containing protein</fullName>
    </recommendedName>
</protein>
<accession>A0A8B2NVT4</accession>
<reference evidence="7 8" key="1">
    <citation type="submission" date="2018-05" db="EMBL/GenBank/DDBJ databases">
        <title>Acuticoccus sediminis sp. nov., isolated from deep-sea sediment of Indian Ocean.</title>
        <authorList>
            <person name="Liu X."/>
            <person name="Lai Q."/>
            <person name="Du Y."/>
            <person name="Sun F."/>
            <person name="Zhang X."/>
            <person name="Wang S."/>
            <person name="Shao Z."/>
        </authorList>
    </citation>
    <scope>NUCLEOTIDE SEQUENCE [LARGE SCALE GENOMIC DNA]</scope>
    <source>
        <strain evidence="7 8">PTG4-2</strain>
    </source>
</reference>
<evidence type="ECO:0000313" key="7">
    <source>
        <dbReference type="EMBL" id="RAI04257.1"/>
    </source>
</evidence>
<evidence type="ECO:0000256" key="3">
    <source>
        <dbReference type="ARBA" id="ARBA00022989"/>
    </source>
</evidence>
<dbReference type="Gene3D" id="3.40.50.410">
    <property type="entry name" value="von Willebrand factor, type A domain"/>
    <property type="match status" value="1"/>
</dbReference>
<comment type="caution">
    <text evidence="7">The sequence shown here is derived from an EMBL/GenBank/DDBJ whole genome shotgun (WGS) entry which is preliminary data.</text>
</comment>
<evidence type="ECO:0000256" key="2">
    <source>
        <dbReference type="ARBA" id="ARBA00022692"/>
    </source>
</evidence>
<proteinExistence type="predicted"/>
<evidence type="ECO:0000313" key="8">
    <source>
        <dbReference type="Proteomes" id="UP000249590"/>
    </source>
</evidence>
<dbReference type="InterPro" id="IPR050768">
    <property type="entry name" value="UPF0353/GerABKA_families"/>
</dbReference>
<sequence length="315" mass="32620">MSFAAPEAFALLILPVLALLLRPPRERTASAAYLPPALAERMRGEAHGPPRAGLWAPALVWLLLVVALAGPQRTAELDLITASGRDIVLAIDLSGSMEKEDFLLDGAEVSRLDAVKSVASRFVEGRAGDRVGLVVFGDRAYVAAPLTHDVASVAHVISTLTVGVSGRSTAISDGLGLAMKRLEADGAGSRVVILLSDGVDTTGKIDPAEAAGLAAQLGIRVHTVALGPDSAVELVGRADALDVKTLGAVAAASGGQMFRVRTTDELQAVADAVDRLEPSQSDVPPIRAVRGYWMWPAGAAVVLSLAVLAAGRRLL</sequence>
<dbReference type="Pfam" id="PF00092">
    <property type="entry name" value="VWA"/>
    <property type="match status" value="1"/>
</dbReference>
<dbReference type="InterPro" id="IPR036465">
    <property type="entry name" value="vWFA_dom_sf"/>
</dbReference>
<name>A0A8B2NVT4_9HYPH</name>
<keyword evidence="3 5" id="KW-1133">Transmembrane helix</keyword>
<feature type="domain" description="VWFA" evidence="6">
    <location>
        <begin position="86"/>
        <end position="273"/>
    </location>
</feature>
<dbReference type="EMBL" id="QHHQ01000001">
    <property type="protein sequence ID" value="RAI04257.1"/>
    <property type="molecule type" value="Genomic_DNA"/>
</dbReference>
<dbReference type="AlphaFoldDB" id="A0A8B2NVT4"/>
<feature type="transmembrane region" description="Helical" evidence="5">
    <location>
        <begin position="292"/>
        <end position="311"/>
    </location>
</feature>
<keyword evidence="8" id="KW-1185">Reference proteome</keyword>
<gene>
    <name evidence="7" type="ORF">DLJ53_07385</name>
</gene>
<dbReference type="RefSeq" id="WP_111343591.1">
    <property type="nucleotide sequence ID" value="NZ_QHHQ01000001.1"/>
</dbReference>
<dbReference type="PANTHER" id="PTHR22550">
    <property type="entry name" value="SPORE GERMINATION PROTEIN"/>
    <property type="match status" value="1"/>
</dbReference>
<evidence type="ECO:0000259" key="6">
    <source>
        <dbReference type="PROSITE" id="PS50234"/>
    </source>
</evidence>
<keyword evidence="2 5" id="KW-0812">Transmembrane</keyword>
<organism evidence="7 8">
    <name type="scientific">Acuticoccus sediminis</name>
    <dbReference type="NCBI Taxonomy" id="2184697"/>
    <lineage>
        <taxon>Bacteria</taxon>
        <taxon>Pseudomonadati</taxon>
        <taxon>Pseudomonadota</taxon>
        <taxon>Alphaproteobacteria</taxon>
        <taxon>Hyphomicrobiales</taxon>
        <taxon>Amorphaceae</taxon>
        <taxon>Acuticoccus</taxon>
    </lineage>
</organism>
<evidence type="ECO:0000256" key="5">
    <source>
        <dbReference type="SAM" id="Phobius"/>
    </source>
</evidence>
<dbReference type="PROSITE" id="PS50234">
    <property type="entry name" value="VWFA"/>
    <property type="match status" value="1"/>
</dbReference>
<evidence type="ECO:0000256" key="4">
    <source>
        <dbReference type="ARBA" id="ARBA00023136"/>
    </source>
</evidence>
<dbReference type="PANTHER" id="PTHR22550:SF5">
    <property type="entry name" value="LEUCINE ZIPPER PROTEIN 4"/>
    <property type="match status" value="1"/>
</dbReference>
<evidence type="ECO:0000256" key="1">
    <source>
        <dbReference type="ARBA" id="ARBA00022475"/>
    </source>
</evidence>